<keyword evidence="2" id="KW-1185">Reference proteome</keyword>
<dbReference type="AlphaFoldDB" id="A0A067TMT7"/>
<accession>A0A067TMT7</accession>
<proteinExistence type="predicted"/>
<organism evidence="1 2">
    <name type="scientific">Galerina marginata (strain CBS 339.88)</name>
    <dbReference type="NCBI Taxonomy" id="685588"/>
    <lineage>
        <taxon>Eukaryota</taxon>
        <taxon>Fungi</taxon>
        <taxon>Dikarya</taxon>
        <taxon>Basidiomycota</taxon>
        <taxon>Agaricomycotina</taxon>
        <taxon>Agaricomycetes</taxon>
        <taxon>Agaricomycetidae</taxon>
        <taxon>Agaricales</taxon>
        <taxon>Agaricineae</taxon>
        <taxon>Strophariaceae</taxon>
        <taxon>Galerina</taxon>
    </lineage>
</organism>
<dbReference type="Proteomes" id="UP000027222">
    <property type="component" value="Unassembled WGS sequence"/>
</dbReference>
<gene>
    <name evidence="1" type="ORF">GALMADRAFT_713364</name>
</gene>
<name>A0A067TMT7_GALM3</name>
<reference evidence="2" key="1">
    <citation type="journal article" date="2014" name="Proc. Natl. Acad. Sci. U.S.A.">
        <title>Extensive sampling of basidiomycete genomes demonstrates inadequacy of the white-rot/brown-rot paradigm for wood decay fungi.</title>
        <authorList>
            <person name="Riley R."/>
            <person name="Salamov A.A."/>
            <person name="Brown D.W."/>
            <person name="Nagy L.G."/>
            <person name="Floudas D."/>
            <person name="Held B.W."/>
            <person name="Levasseur A."/>
            <person name="Lombard V."/>
            <person name="Morin E."/>
            <person name="Otillar R."/>
            <person name="Lindquist E.A."/>
            <person name="Sun H."/>
            <person name="LaButti K.M."/>
            <person name="Schmutz J."/>
            <person name="Jabbour D."/>
            <person name="Luo H."/>
            <person name="Baker S.E."/>
            <person name="Pisabarro A.G."/>
            <person name="Walton J.D."/>
            <person name="Blanchette R.A."/>
            <person name="Henrissat B."/>
            <person name="Martin F."/>
            <person name="Cullen D."/>
            <person name="Hibbett D.S."/>
            <person name="Grigoriev I.V."/>
        </authorList>
    </citation>
    <scope>NUCLEOTIDE SEQUENCE [LARGE SCALE GENOMIC DNA]</scope>
    <source>
        <strain evidence="2">CBS 339.88</strain>
    </source>
</reference>
<dbReference type="EMBL" id="KL142368">
    <property type="protein sequence ID" value="KDR84441.1"/>
    <property type="molecule type" value="Genomic_DNA"/>
</dbReference>
<dbReference type="HOGENOM" id="CLU_1970725_0_0_1"/>
<protein>
    <submittedName>
        <fullName evidence="1">Uncharacterized protein</fullName>
    </submittedName>
</protein>
<evidence type="ECO:0000313" key="1">
    <source>
        <dbReference type="EMBL" id="KDR84441.1"/>
    </source>
</evidence>
<sequence length="127" mass="13839">MTTRTARCTAPGLRSQTSLAVRVLARVVAILCGGNSLRKSDDVYTTGNPSNPVLTLRIKFLAPWLSGGANGLCAAIMRPADSCPSDMTPLSFQRCLHSRRNKKSTSGSLNFFSRRPCRLSTLQSEFF</sequence>
<evidence type="ECO:0000313" key="2">
    <source>
        <dbReference type="Proteomes" id="UP000027222"/>
    </source>
</evidence>